<dbReference type="AlphaFoldDB" id="A0A9W8AXZ8"/>
<sequence length="389" mass="42554">MERPAFLTKERIRYGLGLVFLMVVVCIWVSSSFLMNYMFQDQSYDKPILITYINTGTFTLYLAGTLVQLCWQRQKKRHLTSDPNGAGYPIPPPPVDSALPRDSLDSNPRPSVDQKRVLLTGKGDDATKNSSAGIDHGVIQETTAEPVDKLTLRETAKLSLSFCLLWFAANVCSNKSLAHTSVSVSTILSSTSGLFTLILGVLFRVERLTVLRVLSAVASLAGVVLVMTGTKGGDQDDQTVSNHILGASLAVAGAFFYGCYTILIKLKIGNEDRIHMPTFLGFVGVFNLIFLWPLFFLFHFTGVEVFELPPSSALWGLILLNALVGTFLSDYLWLLAVLMTSPLVVTLGIALTNPLAMMGDLLLGKLYTTVQFWIGAGLVMAGFFLSNFS</sequence>
<dbReference type="OrthoDB" id="1436450at2759"/>
<evidence type="ECO:0000259" key="7">
    <source>
        <dbReference type="Pfam" id="PF00892"/>
    </source>
</evidence>
<evidence type="ECO:0000256" key="3">
    <source>
        <dbReference type="ARBA" id="ARBA00022989"/>
    </source>
</evidence>
<feature type="transmembrane region" description="Helical" evidence="6">
    <location>
        <begin position="244"/>
        <end position="266"/>
    </location>
</feature>
<dbReference type="PANTHER" id="PTHR23051">
    <property type="entry name" value="SOLUTE CARRIER FAMILY 35, MEMBER F5"/>
    <property type="match status" value="1"/>
</dbReference>
<feature type="transmembrane region" description="Helical" evidence="6">
    <location>
        <begin position="306"/>
        <end position="324"/>
    </location>
</feature>
<feature type="region of interest" description="Disordered" evidence="5">
    <location>
        <begin position="79"/>
        <end position="116"/>
    </location>
</feature>
<feature type="transmembrane region" description="Helical" evidence="6">
    <location>
        <begin position="210"/>
        <end position="229"/>
    </location>
</feature>
<dbReference type="PANTHER" id="PTHR23051:SF0">
    <property type="entry name" value="SOLUTE CARRIER FAMILY 35 MEMBER F5"/>
    <property type="match status" value="1"/>
</dbReference>
<evidence type="ECO:0000256" key="2">
    <source>
        <dbReference type="ARBA" id="ARBA00022692"/>
    </source>
</evidence>
<gene>
    <name evidence="8" type="ORF">IWQ62_001888</name>
</gene>
<evidence type="ECO:0000256" key="6">
    <source>
        <dbReference type="SAM" id="Phobius"/>
    </source>
</evidence>
<dbReference type="SUPFAM" id="SSF103481">
    <property type="entry name" value="Multidrug resistance efflux transporter EmrE"/>
    <property type="match status" value="1"/>
</dbReference>
<feature type="transmembrane region" description="Helical" evidence="6">
    <location>
        <begin position="331"/>
        <end position="350"/>
    </location>
</feature>
<feature type="transmembrane region" description="Helical" evidence="6">
    <location>
        <begin position="370"/>
        <end position="388"/>
    </location>
</feature>
<keyword evidence="2 6" id="KW-0812">Transmembrane</keyword>
<keyword evidence="4 6" id="KW-0472">Membrane</keyword>
<evidence type="ECO:0000256" key="5">
    <source>
        <dbReference type="SAM" id="MobiDB-lite"/>
    </source>
</evidence>
<keyword evidence="3 6" id="KW-1133">Transmembrane helix</keyword>
<dbReference type="GO" id="GO:0000329">
    <property type="term" value="C:fungal-type vacuole membrane"/>
    <property type="evidence" value="ECO:0007669"/>
    <property type="project" value="TreeGrafter"/>
</dbReference>
<evidence type="ECO:0000313" key="8">
    <source>
        <dbReference type="EMBL" id="KAJ1967393.1"/>
    </source>
</evidence>
<organism evidence="8 9">
    <name type="scientific">Dispira parvispora</name>
    <dbReference type="NCBI Taxonomy" id="1520584"/>
    <lineage>
        <taxon>Eukaryota</taxon>
        <taxon>Fungi</taxon>
        <taxon>Fungi incertae sedis</taxon>
        <taxon>Zoopagomycota</taxon>
        <taxon>Kickxellomycotina</taxon>
        <taxon>Dimargaritomycetes</taxon>
        <taxon>Dimargaritales</taxon>
        <taxon>Dimargaritaceae</taxon>
        <taxon>Dispira</taxon>
    </lineage>
</organism>
<protein>
    <recommendedName>
        <fullName evidence="7">EamA domain-containing protein</fullName>
    </recommendedName>
</protein>
<evidence type="ECO:0000256" key="4">
    <source>
        <dbReference type="ARBA" id="ARBA00023136"/>
    </source>
</evidence>
<proteinExistence type="predicted"/>
<feature type="transmembrane region" description="Helical" evidence="6">
    <location>
        <begin position="12"/>
        <end position="37"/>
    </location>
</feature>
<dbReference type="EMBL" id="JANBPY010000345">
    <property type="protein sequence ID" value="KAJ1967393.1"/>
    <property type="molecule type" value="Genomic_DNA"/>
</dbReference>
<evidence type="ECO:0000256" key="1">
    <source>
        <dbReference type="ARBA" id="ARBA00004141"/>
    </source>
</evidence>
<comment type="caution">
    <text evidence="8">The sequence shown here is derived from an EMBL/GenBank/DDBJ whole genome shotgun (WGS) entry which is preliminary data.</text>
</comment>
<dbReference type="Pfam" id="PF00892">
    <property type="entry name" value="EamA"/>
    <property type="match status" value="1"/>
</dbReference>
<dbReference type="Proteomes" id="UP001150925">
    <property type="component" value="Unassembled WGS sequence"/>
</dbReference>
<feature type="transmembrane region" description="Helical" evidence="6">
    <location>
        <begin position="49"/>
        <end position="71"/>
    </location>
</feature>
<dbReference type="InterPro" id="IPR000620">
    <property type="entry name" value="EamA_dom"/>
</dbReference>
<accession>A0A9W8AXZ8</accession>
<dbReference type="InterPro" id="IPR037185">
    <property type="entry name" value="EmrE-like"/>
</dbReference>
<feature type="domain" description="EamA" evidence="7">
    <location>
        <begin position="160"/>
        <end position="227"/>
    </location>
</feature>
<comment type="subcellular location">
    <subcellularLocation>
        <location evidence="1">Membrane</location>
        <topology evidence="1">Multi-pass membrane protein</topology>
    </subcellularLocation>
</comment>
<feature type="transmembrane region" description="Helical" evidence="6">
    <location>
        <begin position="158"/>
        <end position="178"/>
    </location>
</feature>
<name>A0A9W8AXZ8_9FUNG</name>
<feature type="transmembrane region" description="Helical" evidence="6">
    <location>
        <begin position="278"/>
        <end position="300"/>
    </location>
</feature>
<keyword evidence="9" id="KW-1185">Reference proteome</keyword>
<feature type="transmembrane region" description="Helical" evidence="6">
    <location>
        <begin position="184"/>
        <end position="203"/>
    </location>
</feature>
<evidence type="ECO:0000313" key="9">
    <source>
        <dbReference type="Proteomes" id="UP001150925"/>
    </source>
</evidence>
<reference evidence="8" key="1">
    <citation type="submission" date="2022-07" db="EMBL/GenBank/DDBJ databases">
        <title>Phylogenomic reconstructions and comparative analyses of Kickxellomycotina fungi.</title>
        <authorList>
            <person name="Reynolds N.K."/>
            <person name="Stajich J.E."/>
            <person name="Barry K."/>
            <person name="Grigoriev I.V."/>
            <person name="Crous P."/>
            <person name="Smith M.E."/>
        </authorList>
    </citation>
    <scope>NUCLEOTIDE SEQUENCE</scope>
    <source>
        <strain evidence="8">RSA 1196</strain>
    </source>
</reference>